<name>A0ABP6ZDY8_9ACTN</name>
<dbReference type="EMBL" id="BAABAB010000005">
    <property type="protein sequence ID" value="GAA3606645.1"/>
    <property type="molecule type" value="Genomic_DNA"/>
</dbReference>
<dbReference type="Pfam" id="PF00583">
    <property type="entry name" value="Acetyltransf_1"/>
    <property type="match status" value="1"/>
</dbReference>
<keyword evidence="3" id="KW-1185">Reference proteome</keyword>
<feature type="domain" description="N-acetyltransferase" evidence="1">
    <location>
        <begin position="15"/>
        <end position="199"/>
    </location>
</feature>
<dbReference type="SUPFAM" id="SSF55729">
    <property type="entry name" value="Acyl-CoA N-acyltransferases (Nat)"/>
    <property type="match status" value="1"/>
</dbReference>
<comment type="caution">
    <text evidence="2">The sequence shown here is derived from an EMBL/GenBank/DDBJ whole genome shotgun (WGS) entry which is preliminary data.</text>
</comment>
<dbReference type="Proteomes" id="UP001501490">
    <property type="component" value="Unassembled WGS sequence"/>
</dbReference>
<protein>
    <submittedName>
        <fullName evidence="2">GNAT family N-acetyltransferase</fullName>
    </submittedName>
</protein>
<organism evidence="2 3">
    <name type="scientific">Microlunatus ginsengisoli</name>
    <dbReference type="NCBI Taxonomy" id="363863"/>
    <lineage>
        <taxon>Bacteria</taxon>
        <taxon>Bacillati</taxon>
        <taxon>Actinomycetota</taxon>
        <taxon>Actinomycetes</taxon>
        <taxon>Propionibacteriales</taxon>
        <taxon>Propionibacteriaceae</taxon>
        <taxon>Microlunatus</taxon>
    </lineage>
</organism>
<evidence type="ECO:0000259" key="1">
    <source>
        <dbReference type="PROSITE" id="PS51186"/>
    </source>
</evidence>
<reference evidence="3" key="1">
    <citation type="journal article" date="2019" name="Int. J. Syst. Evol. Microbiol.">
        <title>The Global Catalogue of Microorganisms (GCM) 10K type strain sequencing project: providing services to taxonomists for standard genome sequencing and annotation.</title>
        <authorList>
            <consortium name="The Broad Institute Genomics Platform"/>
            <consortium name="The Broad Institute Genome Sequencing Center for Infectious Disease"/>
            <person name="Wu L."/>
            <person name="Ma J."/>
        </authorList>
    </citation>
    <scope>NUCLEOTIDE SEQUENCE [LARGE SCALE GENOMIC DNA]</scope>
    <source>
        <strain evidence="3">JCM 16929</strain>
    </source>
</reference>
<dbReference type="Gene3D" id="3.40.630.30">
    <property type="match status" value="1"/>
</dbReference>
<dbReference type="PROSITE" id="PS51186">
    <property type="entry name" value="GNAT"/>
    <property type="match status" value="1"/>
</dbReference>
<dbReference type="InterPro" id="IPR016181">
    <property type="entry name" value="Acyl_CoA_acyltransferase"/>
</dbReference>
<dbReference type="InterPro" id="IPR000182">
    <property type="entry name" value="GNAT_dom"/>
</dbReference>
<sequence length="199" mass="21696">MVAGPRYPTDHEPVVDVRPALGRFDDFATVVGTQRAGAGGCWCTAYRDSRVPNAQRPDYMRAQCETAPGPGVLVFVDDVVAGWCSIAPRASYRRLLRSRTIPILDDADAWVAVCFVVRAGYRKHGLMHRLLAGAVEHARDAGAELVEGYPVETGGSRVDVISGYVGTVELFEAAGFERAAPTTGHSGGRPRWVMRRRLR</sequence>
<gene>
    <name evidence="2" type="ORF">GCM10022236_05660</name>
</gene>
<accession>A0ABP6ZDY8</accession>
<proteinExistence type="predicted"/>
<evidence type="ECO:0000313" key="3">
    <source>
        <dbReference type="Proteomes" id="UP001501490"/>
    </source>
</evidence>
<evidence type="ECO:0000313" key="2">
    <source>
        <dbReference type="EMBL" id="GAA3606645.1"/>
    </source>
</evidence>
<dbReference type="RefSeq" id="WP_344801566.1">
    <property type="nucleotide sequence ID" value="NZ_BAABAB010000005.1"/>
</dbReference>